<dbReference type="Proteomes" id="UP000683000">
    <property type="component" value="Unassembled WGS sequence"/>
</dbReference>
<organism evidence="3 4">
    <name type="scientific">Boletus reticuloceps</name>
    <dbReference type="NCBI Taxonomy" id="495285"/>
    <lineage>
        <taxon>Eukaryota</taxon>
        <taxon>Fungi</taxon>
        <taxon>Dikarya</taxon>
        <taxon>Basidiomycota</taxon>
        <taxon>Agaricomycotina</taxon>
        <taxon>Agaricomycetes</taxon>
        <taxon>Agaricomycetidae</taxon>
        <taxon>Boletales</taxon>
        <taxon>Boletineae</taxon>
        <taxon>Boletaceae</taxon>
        <taxon>Boletoideae</taxon>
        <taxon>Boletus</taxon>
    </lineage>
</organism>
<evidence type="ECO:0000313" key="4">
    <source>
        <dbReference type="Proteomes" id="UP000683000"/>
    </source>
</evidence>
<dbReference type="EMBL" id="JAGFBS010000004">
    <property type="protein sequence ID" value="KAG6379563.1"/>
    <property type="molecule type" value="Genomic_DNA"/>
</dbReference>
<dbReference type="PROSITE" id="PS51382">
    <property type="entry name" value="SPX"/>
    <property type="match status" value="1"/>
</dbReference>
<dbReference type="Pfam" id="PF03105">
    <property type="entry name" value="SPX"/>
    <property type="match status" value="1"/>
</dbReference>
<evidence type="ECO:0000256" key="1">
    <source>
        <dbReference type="SAM" id="MobiDB-lite"/>
    </source>
</evidence>
<accession>A0A8I3ADL9</accession>
<dbReference type="AlphaFoldDB" id="A0A8I3ADL9"/>
<protein>
    <recommendedName>
        <fullName evidence="2">SPX domain-containing protein</fullName>
    </recommendedName>
</protein>
<feature type="region of interest" description="Disordered" evidence="1">
    <location>
        <begin position="1"/>
        <end position="41"/>
    </location>
</feature>
<comment type="caution">
    <text evidence="3">The sequence shown here is derived from an EMBL/GenBank/DDBJ whole genome shotgun (WGS) entry which is preliminary data.</text>
</comment>
<name>A0A8I3ADL9_9AGAM</name>
<evidence type="ECO:0000313" key="3">
    <source>
        <dbReference type="EMBL" id="KAG6379563.1"/>
    </source>
</evidence>
<feature type="domain" description="SPX" evidence="2">
    <location>
        <begin position="1"/>
        <end position="174"/>
    </location>
</feature>
<proteinExistence type="predicted"/>
<dbReference type="InterPro" id="IPR004331">
    <property type="entry name" value="SPX_dom"/>
</dbReference>
<keyword evidence="4" id="KW-1185">Reference proteome</keyword>
<dbReference type="OrthoDB" id="2693174at2759"/>
<sequence>MTCVWISETDPSRNDNITGSIDHRPASSTKRTSNHERRKPDVLASAETKELTKNRGFLQFSIVDSSSRNSNKCPVSGNIATSKNTSFFRFIHVQAFGSCVAECSAPLRLHIILSNLPAIHLKFFDMLDAELTKVGTFYAEREKQMHEHDKLLRMQLEALGVHREMFYVGALCCD</sequence>
<reference evidence="3" key="1">
    <citation type="submission" date="2021-03" db="EMBL/GenBank/DDBJ databases">
        <title>Evolutionary innovations through gain and loss of genes in the ectomycorrhizal Boletales.</title>
        <authorList>
            <person name="Wu G."/>
            <person name="Miyauchi S."/>
            <person name="Morin E."/>
            <person name="Yang Z.-L."/>
            <person name="Xu J."/>
            <person name="Martin F.M."/>
        </authorList>
    </citation>
    <scope>NUCLEOTIDE SEQUENCE</scope>
    <source>
        <strain evidence="3">BR01</strain>
    </source>
</reference>
<gene>
    <name evidence="3" type="ORF">JVT61DRAFT_10065</name>
</gene>
<evidence type="ECO:0000259" key="2">
    <source>
        <dbReference type="PROSITE" id="PS51382"/>
    </source>
</evidence>